<dbReference type="EMBL" id="CAUZLR010000006">
    <property type="protein sequence ID" value="CAK1244855.1"/>
    <property type="molecule type" value="Genomic_DNA"/>
</dbReference>
<organism evidence="2 3">
    <name type="scientific">Fructobacillus fructosus</name>
    <dbReference type="NCBI Taxonomy" id="1631"/>
    <lineage>
        <taxon>Bacteria</taxon>
        <taxon>Bacillati</taxon>
        <taxon>Bacillota</taxon>
        <taxon>Bacilli</taxon>
        <taxon>Lactobacillales</taxon>
        <taxon>Lactobacillaceae</taxon>
        <taxon>Fructobacillus</taxon>
    </lineage>
</organism>
<dbReference type="Gene3D" id="2.30.30.1130">
    <property type="match status" value="2"/>
</dbReference>
<evidence type="ECO:0000313" key="3">
    <source>
        <dbReference type="Proteomes" id="UP001314261"/>
    </source>
</evidence>
<evidence type="ECO:0000259" key="1">
    <source>
        <dbReference type="Pfam" id="PF07563"/>
    </source>
</evidence>
<dbReference type="Pfam" id="PF07563">
    <property type="entry name" value="DUF1541"/>
    <property type="match status" value="2"/>
</dbReference>
<reference evidence="2 3" key="1">
    <citation type="submission" date="2023-10" db="EMBL/GenBank/DDBJ databases">
        <authorList>
            <person name="Botero Cardona J."/>
        </authorList>
    </citation>
    <scope>NUCLEOTIDE SEQUENCE [LARGE SCALE GENOMIC DNA]</scope>
    <source>
        <strain evidence="2 3">R-54839</strain>
    </source>
</reference>
<dbReference type="RefSeq" id="WP_187753502.1">
    <property type="nucleotide sequence ID" value="NZ_CAUZLK010000002.1"/>
</dbReference>
<comment type="caution">
    <text evidence="2">The sequence shown here is derived from an EMBL/GenBank/DDBJ whole genome shotgun (WGS) entry which is preliminary data.</text>
</comment>
<protein>
    <submittedName>
        <fullName evidence="2">LysM repeat (LysM)</fullName>
    </submittedName>
</protein>
<dbReference type="Proteomes" id="UP001314261">
    <property type="component" value="Unassembled WGS sequence"/>
</dbReference>
<dbReference type="InterPro" id="IPR011438">
    <property type="entry name" value="DUF1541"/>
</dbReference>
<keyword evidence="3" id="KW-1185">Reference proteome</keyword>
<feature type="domain" description="DUF1541" evidence="1">
    <location>
        <begin position="101"/>
        <end position="150"/>
    </location>
</feature>
<gene>
    <name evidence="2" type="ORF">R54839_PPFHFPJH_01068</name>
</gene>
<feature type="domain" description="DUF1541" evidence="1">
    <location>
        <begin position="41"/>
        <end position="91"/>
    </location>
</feature>
<accession>A0ABM9MW99</accession>
<name>A0ABM9MW99_9LACO</name>
<evidence type="ECO:0000313" key="2">
    <source>
        <dbReference type="EMBL" id="CAK1244855.1"/>
    </source>
</evidence>
<sequence>MDMGKMKMDDQNMNMDGMKMKMDGSPAPRGLKPAENAKFEKGSKIVIESDHMPGMKGAHGTVAGVYDSKLYIVDFMDTATQKEVKNHKYVVDQEIDGQHEVGSKVMIEADHMEGMKGAKGEIVGIVDGPAYMVNFKPTNSNMMATNHKWLSQNDLKAES</sequence>
<proteinExistence type="predicted"/>